<dbReference type="PANTHER" id="PTHR34618">
    <property type="entry name" value="SURFACE PROTEIN MAS1, PUTATIVE-RELATED"/>
    <property type="match status" value="1"/>
</dbReference>
<evidence type="ECO:0000313" key="2">
    <source>
        <dbReference type="EMBL" id="PFH62307.1"/>
    </source>
</evidence>
<dbReference type="Proteomes" id="UP000037136">
    <property type="component" value="Unassembled WGS sequence"/>
</dbReference>
<proteinExistence type="predicted"/>
<dbReference type="EMBL" id="LAZP02000033">
    <property type="protein sequence ID" value="PFH62307.1"/>
    <property type="molecule type" value="Genomic_DNA"/>
</dbReference>
<evidence type="ECO:0000313" key="3">
    <source>
        <dbReference type="Proteomes" id="UP000037136"/>
    </source>
</evidence>
<protein>
    <recommendedName>
        <fullName evidence="4">GEgh 16 protein</fullName>
    </recommendedName>
</protein>
<evidence type="ECO:0008006" key="4">
    <source>
        <dbReference type="Google" id="ProtNLM"/>
    </source>
</evidence>
<dbReference type="PANTHER" id="PTHR34618:SF3">
    <property type="entry name" value="GEGH 16 PROTEIN"/>
    <property type="match status" value="1"/>
</dbReference>
<dbReference type="STRING" id="268505.A0A2A9PN41"/>
<gene>
    <name evidence="2" type="ORF">XA68_14167</name>
</gene>
<keyword evidence="1" id="KW-0732">Signal</keyword>
<accession>A0A2A9PN41</accession>
<feature type="signal peptide" evidence="1">
    <location>
        <begin position="1"/>
        <end position="20"/>
    </location>
</feature>
<feature type="chain" id="PRO_5012450991" description="GEgh 16 protein" evidence="1">
    <location>
        <begin position="21"/>
        <end position="236"/>
    </location>
</feature>
<dbReference type="Pfam" id="PF11327">
    <property type="entry name" value="Egh16-like"/>
    <property type="match status" value="1"/>
</dbReference>
<organism evidence="2 3">
    <name type="scientific">Ophiocordyceps unilateralis</name>
    <name type="common">Zombie-ant fungus</name>
    <name type="synonym">Torrubia unilateralis</name>
    <dbReference type="NCBI Taxonomy" id="268505"/>
    <lineage>
        <taxon>Eukaryota</taxon>
        <taxon>Fungi</taxon>
        <taxon>Dikarya</taxon>
        <taxon>Ascomycota</taxon>
        <taxon>Pezizomycotina</taxon>
        <taxon>Sordariomycetes</taxon>
        <taxon>Hypocreomycetidae</taxon>
        <taxon>Hypocreales</taxon>
        <taxon>Ophiocordycipitaceae</taxon>
        <taxon>Ophiocordyceps</taxon>
    </lineage>
</organism>
<reference evidence="2 3" key="2">
    <citation type="journal article" date="2017" name="Sci. Rep.">
        <title>Ant-infecting Ophiocordyceps genomes reveal a high diversity of potential behavioral manipulation genes and a possible major role for enterotoxins.</title>
        <authorList>
            <person name="de Bekker C."/>
            <person name="Ohm R.A."/>
            <person name="Evans H.C."/>
            <person name="Brachmann A."/>
            <person name="Hughes D.P."/>
        </authorList>
    </citation>
    <scope>NUCLEOTIDE SEQUENCE [LARGE SCALE GENOMIC DNA]</scope>
    <source>
        <strain evidence="2 3">SC16a</strain>
    </source>
</reference>
<dbReference type="AlphaFoldDB" id="A0A2A9PN41"/>
<dbReference type="InterPro" id="IPR021476">
    <property type="entry name" value="Egh16-like"/>
</dbReference>
<name>A0A2A9PN41_OPHUN</name>
<reference evidence="2 3" key="1">
    <citation type="journal article" date="2015" name="BMC Genomics">
        <title>Gene expression during zombie ant biting behavior reflects the complexity underlying fungal parasitic behavioral manipulation.</title>
        <authorList>
            <person name="de Bekker C."/>
            <person name="Ohm R.A."/>
            <person name="Loreto R.G."/>
            <person name="Sebastian A."/>
            <person name="Albert I."/>
            <person name="Merrow M."/>
            <person name="Brachmann A."/>
            <person name="Hughes D.P."/>
        </authorList>
    </citation>
    <scope>NUCLEOTIDE SEQUENCE [LARGE SCALE GENOMIC DNA]</scope>
    <source>
        <strain evidence="2 3">SC16a</strain>
    </source>
</reference>
<keyword evidence="3" id="KW-1185">Reference proteome</keyword>
<dbReference type="OrthoDB" id="3241054at2759"/>
<sequence length="236" mass="25077">MRSSHTSLFTASCLFHWALCHGVILNAQGNDGSPASVGFQGINPCQQDTTIIRDAEIKDNIVNECGRTQLNGNIDVGENTEQALAANAVTQVQAGGEVQLTIHQVNADGAGPYVCDLDENSNSAMISPKNITMLNNVPGDNGLSLTKTQQFNVTIKMPDDLQCTGASTGNVCTVRCRNNAAAGPFGGCFAVQQVDSTPKVNTPANIETKQPLDKINEQMKQNQVNFEIASKANNTP</sequence>
<evidence type="ECO:0000256" key="1">
    <source>
        <dbReference type="SAM" id="SignalP"/>
    </source>
</evidence>
<comment type="caution">
    <text evidence="2">The sequence shown here is derived from an EMBL/GenBank/DDBJ whole genome shotgun (WGS) entry which is preliminary data.</text>
</comment>